<dbReference type="InterPro" id="IPR005846">
    <property type="entry name" value="A-D-PHexomutase_a/b/a-III"/>
</dbReference>
<dbReference type="GO" id="GO:0008966">
    <property type="term" value="F:phosphoglucosamine mutase activity"/>
    <property type="evidence" value="ECO:0007669"/>
    <property type="project" value="TreeGrafter"/>
</dbReference>
<evidence type="ECO:0000256" key="3">
    <source>
        <dbReference type="ARBA" id="ARBA00022553"/>
    </source>
</evidence>
<reference evidence="12" key="1">
    <citation type="submission" date="2020-10" db="EMBL/GenBank/DDBJ databases">
        <authorList>
            <person name="Gilroy R."/>
        </authorList>
    </citation>
    <scope>NUCLEOTIDE SEQUENCE</scope>
    <source>
        <strain evidence="12">1063</strain>
    </source>
</reference>
<dbReference type="InterPro" id="IPR016066">
    <property type="entry name" value="A-D-PHexomutase_CS"/>
</dbReference>
<keyword evidence="4 7" id="KW-0479">Metal-binding</keyword>
<dbReference type="GO" id="GO:0005975">
    <property type="term" value="P:carbohydrate metabolic process"/>
    <property type="evidence" value="ECO:0007669"/>
    <property type="project" value="InterPro"/>
</dbReference>
<dbReference type="InterPro" id="IPR005841">
    <property type="entry name" value="Alpha-D-phosphohexomutase_SF"/>
</dbReference>
<accession>A0A9D1L109</accession>
<evidence type="ECO:0000259" key="9">
    <source>
        <dbReference type="Pfam" id="PF02878"/>
    </source>
</evidence>
<comment type="caution">
    <text evidence="12">The sequence shown here is derived from an EMBL/GenBank/DDBJ whole genome shotgun (WGS) entry which is preliminary data.</text>
</comment>
<dbReference type="InterPro" id="IPR005843">
    <property type="entry name" value="A-D-PHexomutase_C"/>
</dbReference>
<dbReference type="SUPFAM" id="SSF55957">
    <property type="entry name" value="Phosphoglucomutase, C-terminal domain"/>
    <property type="match status" value="1"/>
</dbReference>
<protein>
    <submittedName>
        <fullName evidence="12">Phosphoglucosamine mutase</fullName>
    </submittedName>
</protein>
<dbReference type="InterPro" id="IPR005845">
    <property type="entry name" value="A-D-PHexomutase_a/b/a-II"/>
</dbReference>
<dbReference type="GO" id="GO:0006048">
    <property type="term" value="P:UDP-N-acetylglucosamine biosynthetic process"/>
    <property type="evidence" value="ECO:0007669"/>
    <property type="project" value="TreeGrafter"/>
</dbReference>
<comment type="similarity">
    <text evidence="2 7">Belongs to the phosphohexose mutase family.</text>
</comment>
<comment type="cofactor">
    <cofactor evidence="1">
        <name>Mg(2+)</name>
        <dbReference type="ChEBI" id="CHEBI:18420"/>
    </cofactor>
</comment>
<dbReference type="GO" id="GO:0009252">
    <property type="term" value="P:peptidoglycan biosynthetic process"/>
    <property type="evidence" value="ECO:0007669"/>
    <property type="project" value="TreeGrafter"/>
</dbReference>
<feature type="domain" description="Alpha-D-phosphohexomutase alpha/beta/alpha" evidence="10">
    <location>
        <begin position="155"/>
        <end position="250"/>
    </location>
</feature>
<dbReference type="PROSITE" id="PS00710">
    <property type="entry name" value="PGM_PMM"/>
    <property type="match status" value="1"/>
</dbReference>
<dbReference type="InterPro" id="IPR005844">
    <property type="entry name" value="A-D-PHexomutase_a/b/a-I"/>
</dbReference>
<evidence type="ECO:0000259" key="8">
    <source>
        <dbReference type="Pfam" id="PF00408"/>
    </source>
</evidence>
<dbReference type="Pfam" id="PF02880">
    <property type="entry name" value="PGM_PMM_III"/>
    <property type="match status" value="1"/>
</dbReference>
<keyword evidence="5 7" id="KW-0460">Magnesium</keyword>
<evidence type="ECO:0000256" key="1">
    <source>
        <dbReference type="ARBA" id="ARBA00001946"/>
    </source>
</evidence>
<dbReference type="InterPro" id="IPR050060">
    <property type="entry name" value="Phosphoglucosamine_mutase"/>
</dbReference>
<dbReference type="InterPro" id="IPR036900">
    <property type="entry name" value="A-D-PHexomutase_C_sf"/>
</dbReference>
<feature type="domain" description="Alpha-D-phosphohexomutase C-terminal" evidence="8">
    <location>
        <begin position="372"/>
        <end position="423"/>
    </location>
</feature>
<dbReference type="Pfam" id="PF02879">
    <property type="entry name" value="PGM_PMM_II"/>
    <property type="match status" value="1"/>
</dbReference>
<dbReference type="InterPro" id="IPR016055">
    <property type="entry name" value="A-D-PHexomutase_a/b/a-I/II/III"/>
</dbReference>
<dbReference type="PANTHER" id="PTHR42946:SF1">
    <property type="entry name" value="PHOSPHOGLUCOMUTASE (ALPHA-D-GLUCOSE-1,6-BISPHOSPHATE-DEPENDENT)"/>
    <property type="match status" value="1"/>
</dbReference>
<evidence type="ECO:0000259" key="11">
    <source>
        <dbReference type="Pfam" id="PF02880"/>
    </source>
</evidence>
<dbReference type="SUPFAM" id="SSF53738">
    <property type="entry name" value="Phosphoglucomutase, first 3 domains"/>
    <property type="match status" value="3"/>
</dbReference>
<dbReference type="FunFam" id="3.40.120.10:FF:000001">
    <property type="entry name" value="Phosphoglucosamine mutase"/>
    <property type="match status" value="1"/>
</dbReference>
<evidence type="ECO:0000256" key="2">
    <source>
        <dbReference type="ARBA" id="ARBA00010231"/>
    </source>
</evidence>
<keyword evidence="3" id="KW-0597">Phosphoprotein</keyword>
<feature type="domain" description="Alpha-D-phosphohexomutase alpha/beta/alpha" evidence="9">
    <location>
        <begin position="8"/>
        <end position="135"/>
    </location>
</feature>
<dbReference type="Proteomes" id="UP000824088">
    <property type="component" value="Unassembled WGS sequence"/>
</dbReference>
<dbReference type="Gene3D" id="3.30.310.50">
    <property type="entry name" value="Alpha-D-phosphohexomutase, C-terminal domain"/>
    <property type="match status" value="1"/>
</dbReference>
<organism evidence="12 13">
    <name type="scientific">Candidatus Limadaptatus stercorigallinarum</name>
    <dbReference type="NCBI Taxonomy" id="2840845"/>
    <lineage>
        <taxon>Bacteria</taxon>
        <taxon>Bacillati</taxon>
        <taxon>Bacillota</taxon>
        <taxon>Clostridia</taxon>
        <taxon>Eubacteriales</taxon>
        <taxon>Candidatus Limadaptatus</taxon>
    </lineage>
</organism>
<feature type="domain" description="Alpha-D-phosphohexomutase alpha/beta/alpha" evidence="11">
    <location>
        <begin position="254"/>
        <end position="361"/>
    </location>
</feature>
<dbReference type="Pfam" id="PF00408">
    <property type="entry name" value="PGM_PMM_IV"/>
    <property type="match status" value="1"/>
</dbReference>
<evidence type="ECO:0000256" key="4">
    <source>
        <dbReference type="ARBA" id="ARBA00022723"/>
    </source>
</evidence>
<evidence type="ECO:0000259" key="10">
    <source>
        <dbReference type="Pfam" id="PF02879"/>
    </source>
</evidence>
<evidence type="ECO:0000313" key="13">
    <source>
        <dbReference type="Proteomes" id="UP000824088"/>
    </source>
</evidence>
<dbReference type="GO" id="GO:0004615">
    <property type="term" value="F:phosphomannomutase activity"/>
    <property type="evidence" value="ECO:0007669"/>
    <property type="project" value="TreeGrafter"/>
</dbReference>
<dbReference type="AlphaFoldDB" id="A0A9D1L109"/>
<dbReference type="EMBL" id="DVMN01000031">
    <property type="protein sequence ID" value="HIU20979.1"/>
    <property type="molecule type" value="Genomic_DNA"/>
</dbReference>
<proteinExistence type="inferred from homology"/>
<sequence>MQNLTETRKYFGTDGIRGVYGEDLTDGLAMLVGNSLGLAAAGGTVVIGRDNRTGGENLARALAEGVLAAAGNVVDLGVVTTPCVSFVTKETGASAGVMVSASHNPPRYNGIKVFGPDGRKLAREREALVEKHIADAKLCYAEYRGEVRSAAGLTESYKSAVCAAAGSLDGLRVVLDCANGAAAYTAPEIFSRLGAEVFPVFTSHDGALINEGCGALHPDAVAEEVVRRGADIGLCFDGDADRVIAADENGKTVDGDMTIYILARKMKAEGRLPCSAAVGTLHTNMGVEAGLAKLGIDLVRTDIGDHNVIRCMCEAGLALGGEQSWHIILSEFLPTGDGVFAGARLAHVLKESGKKLSELADCQVFPQRNAEVATRHKEKIARDKTLLRYVAAIEDMLGGSGRIMLRPSGTEKKLRIMAESRDAFLADFAARSIELFIRTQFELL</sequence>
<dbReference type="Pfam" id="PF02878">
    <property type="entry name" value="PGM_PMM_I"/>
    <property type="match status" value="1"/>
</dbReference>
<keyword evidence="6" id="KW-0413">Isomerase</keyword>
<gene>
    <name evidence="12" type="ORF">IAD51_01900</name>
</gene>
<dbReference type="GO" id="GO:0005829">
    <property type="term" value="C:cytosol"/>
    <property type="evidence" value="ECO:0007669"/>
    <property type="project" value="TreeGrafter"/>
</dbReference>
<dbReference type="PANTHER" id="PTHR42946">
    <property type="entry name" value="PHOSPHOHEXOSE MUTASE"/>
    <property type="match status" value="1"/>
</dbReference>
<reference evidence="12" key="2">
    <citation type="journal article" date="2021" name="PeerJ">
        <title>Extensive microbial diversity within the chicken gut microbiome revealed by metagenomics and culture.</title>
        <authorList>
            <person name="Gilroy R."/>
            <person name="Ravi A."/>
            <person name="Getino M."/>
            <person name="Pursley I."/>
            <person name="Horton D.L."/>
            <person name="Alikhan N.F."/>
            <person name="Baker D."/>
            <person name="Gharbi K."/>
            <person name="Hall N."/>
            <person name="Watson M."/>
            <person name="Adriaenssens E.M."/>
            <person name="Foster-Nyarko E."/>
            <person name="Jarju S."/>
            <person name="Secka A."/>
            <person name="Antonio M."/>
            <person name="Oren A."/>
            <person name="Chaudhuri R.R."/>
            <person name="La Ragione R."/>
            <person name="Hildebrand F."/>
            <person name="Pallen M.J."/>
        </authorList>
    </citation>
    <scope>NUCLEOTIDE SEQUENCE</scope>
    <source>
        <strain evidence="12">1063</strain>
    </source>
</reference>
<name>A0A9D1L109_9FIRM</name>
<dbReference type="Gene3D" id="3.40.120.10">
    <property type="entry name" value="Alpha-D-Glucose-1,6-Bisphosphate, subunit A, domain 3"/>
    <property type="match status" value="3"/>
</dbReference>
<evidence type="ECO:0000256" key="7">
    <source>
        <dbReference type="RuleBase" id="RU004326"/>
    </source>
</evidence>
<evidence type="ECO:0000256" key="6">
    <source>
        <dbReference type="ARBA" id="ARBA00023235"/>
    </source>
</evidence>
<evidence type="ECO:0000313" key="12">
    <source>
        <dbReference type="EMBL" id="HIU20979.1"/>
    </source>
</evidence>
<dbReference type="FunFam" id="3.40.120.10:FF:000003">
    <property type="entry name" value="Phosphoglucosamine mutase"/>
    <property type="match status" value="1"/>
</dbReference>
<evidence type="ECO:0000256" key="5">
    <source>
        <dbReference type="ARBA" id="ARBA00022842"/>
    </source>
</evidence>
<dbReference type="GO" id="GO:0000287">
    <property type="term" value="F:magnesium ion binding"/>
    <property type="evidence" value="ECO:0007669"/>
    <property type="project" value="InterPro"/>
</dbReference>
<dbReference type="PRINTS" id="PR00509">
    <property type="entry name" value="PGMPMM"/>
</dbReference>